<reference evidence="3" key="1">
    <citation type="submission" date="2016-10" db="EMBL/GenBank/DDBJ databases">
        <authorList>
            <person name="Varghese N."/>
            <person name="Submissions S."/>
        </authorList>
    </citation>
    <scope>NUCLEOTIDE SEQUENCE [LARGE SCALE GENOMIC DNA]</scope>
    <source>
        <strain evidence="3">DSM 43163</strain>
    </source>
</reference>
<feature type="transmembrane region" description="Helical" evidence="1">
    <location>
        <begin position="27"/>
        <end position="45"/>
    </location>
</feature>
<gene>
    <name evidence="2" type="ORF">SAMN04489712_10472</name>
</gene>
<evidence type="ECO:0000313" key="3">
    <source>
        <dbReference type="Proteomes" id="UP000236723"/>
    </source>
</evidence>
<evidence type="ECO:0000313" key="2">
    <source>
        <dbReference type="EMBL" id="SEG24784.1"/>
    </source>
</evidence>
<name>A0A1H5YLA8_9ACTN</name>
<accession>A0A1H5YLA8</accession>
<dbReference type="AlphaFoldDB" id="A0A1H5YLA8"/>
<keyword evidence="1" id="KW-1133">Transmembrane helix</keyword>
<protein>
    <submittedName>
        <fullName evidence="2">Uncharacterized protein</fullName>
    </submittedName>
</protein>
<proteinExistence type="predicted"/>
<keyword evidence="1" id="KW-0472">Membrane</keyword>
<keyword evidence="3" id="KW-1185">Reference proteome</keyword>
<sequence length="87" mass="9400">MPILNRGYGPAHWVARPEAAPSWRDEVWPAAVVLTAAIVFVVLLVQTMPPLAVAMALVTLVAGGILITLVAGTAWITRLRPIEEPRH</sequence>
<keyword evidence="1" id="KW-0812">Transmembrane</keyword>
<feature type="transmembrane region" description="Helical" evidence="1">
    <location>
        <begin position="52"/>
        <end position="76"/>
    </location>
</feature>
<dbReference type="Proteomes" id="UP000236723">
    <property type="component" value="Unassembled WGS sequence"/>
</dbReference>
<evidence type="ECO:0000256" key="1">
    <source>
        <dbReference type="SAM" id="Phobius"/>
    </source>
</evidence>
<dbReference type="EMBL" id="FNVO01000004">
    <property type="protein sequence ID" value="SEG24784.1"/>
    <property type="molecule type" value="Genomic_DNA"/>
</dbReference>
<organism evidence="2 3">
    <name type="scientific">Thermomonospora echinospora</name>
    <dbReference type="NCBI Taxonomy" id="1992"/>
    <lineage>
        <taxon>Bacteria</taxon>
        <taxon>Bacillati</taxon>
        <taxon>Actinomycetota</taxon>
        <taxon>Actinomycetes</taxon>
        <taxon>Streptosporangiales</taxon>
        <taxon>Thermomonosporaceae</taxon>
        <taxon>Thermomonospora</taxon>
    </lineage>
</organism>